<accession>A0A2P4X1A2</accession>
<name>A0A2P4X1A2_9STRA</name>
<keyword evidence="2" id="KW-1185">Reference proteome</keyword>
<dbReference type="EMBL" id="NCKW01017213">
    <property type="protein sequence ID" value="POM59330.1"/>
    <property type="molecule type" value="Genomic_DNA"/>
</dbReference>
<dbReference type="Proteomes" id="UP000237271">
    <property type="component" value="Unassembled WGS sequence"/>
</dbReference>
<dbReference type="AlphaFoldDB" id="A0A2P4X1A2"/>
<organism evidence="1 2">
    <name type="scientific">Phytophthora palmivora</name>
    <dbReference type="NCBI Taxonomy" id="4796"/>
    <lineage>
        <taxon>Eukaryota</taxon>
        <taxon>Sar</taxon>
        <taxon>Stramenopiles</taxon>
        <taxon>Oomycota</taxon>
        <taxon>Peronosporomycetes</taxon>
        <taxon>Peronosporales</taxon>
        <taxon>Peronosporaceae</taxon>
        <taxon>Phytophthora</taxon>
    </lineage>
</organism>
<evidence type="ECO:0000313" key="1">
    <source>
        <dbReference type="EMBL" id="POM59330.1"/>
    </source>
</evidence>
<sequence length="163" mass="18369">MELFFSKFSVIDVHNHLGQGCFEMETIWHTHQWHHRLFATLIGMVVVDAFRAYQYEAGKLLDSTIVDFNTFISQLAYQQVFNDFKMHRSTRIGTPTDFRDDVATPNAHINTAVSAGRSFELNESETFAVGRPHSIVQGAQTSSRTTSLACADSKQVVTAIHCI</sequence>
<comment type="caution">
    <text evidence="1">The sequence shown here is derived from an EMBL/GenBank/DDBJ whole genome shotgun (WGS) entry which is preliminary data.</text>
</comment>
<gene>
    <name evidence="1" type="ORF">PHPALM_31953</name>
</gene>
<reference evidence="1 2" key="1">
    <citation type="journal article" date="2017" name="Genome Biol. Evol.">
        <title>Phytophthora megakarya and P. palmivora, closely related causal agents of cacao black pod rot, underwent increases in genome sizes and gene numbers by different mechanisms.</title>
        <authorList>
            <person name="Ali S.S."/>
            <person name="Shao J."/>
            <person name="Lary D.J."/>
            <person name="Kronmiller B."/>
            <person name="Shen D."/>
            <person name="Strem M.D."/>
            <person name="Amoako-Attah I."/>
            <person name="Akrofi A.Y."/>
            <person name="Begoude B.A."/>
            <person name="Ten Hoopen G.M."/>
            <person name="Coulibaly K."/>
            <person name="Kebe B.I."/>
            <person name="Melnick R.L."/>
            <person name="Guiltinan M.J."/>
            <person name="Tyler B.M."/>
            <person name="Meinhardt L.W."/>
            <person name="Bailey B.A."/>
        </authorList>
    </citation>
    <scope>NUCLEOTIDE SEQUENCE [LARGE SCALE GENOMIC DNA]</scope>
    <source>
        <strain evidence="2">sbr112.9</strain>
    </source>
</reference>
<dbReference type="OrthoDB" id="88674at2759"/>
<protein>
    <submittedName>
        <fullName evidence="1">Uncharacterized protein</fullName>
    </submittedName>
</protein>
<evidence type="ECO:0000313" key="2">
    <source>
        <dbReference type="Proteomes" id="UP000237271"/>
    </source>
</evidence>
<proteinExistence type="predicted"/>